<organism evidence="1 2">
    <name type="scientific">Amycolatopsis bartoniae</name>
    <dbReference type="NCBI Taxonomy" id="941986"/>
    <lineage>
        <taxon>Bacteria</taxon>
        <taxon>Bacillati</taxon>
        <taxon>Actinomycetota</taxon>
        <taxon>Actinomycetes</taxon>
        <taxon>Pseudonocardiales</taxon>
        <taxon>Pseudonocardiaceae</taxon>
        <taxon>Amycolatopsis</taxon>
    </lineage>
</organism>
<evidence type="ECO:0000313" key="2">
    <source>
        <dbReference type="Proteomes" id="UP000658656"/>
    </source>
</evidence>
<dbReference type="AlphaFoldDB" id="A0A8H9IS01"/>
<proteinExistence type="predicted"/>
<gene>
    <name evidence="1" type="ORF">GCM10017566_27570</name>
</gene>
<dbReference type="OrthoDB" id="5189174at2"/>
<evidence type="ECO:0000313" key="1">
    <source>
        <dbReference type="EMBL" id="GHF52673.1"/>
    </source>
</evidence>
<name>A0A8H9IS01_9PSEU</name>
<keyword evidence="2" id="KW-1185">Reference proteome</keyword>
<dbReference type="EMBL" id="BNAV01000003">
    <property type="protein sequence ID" value="GHF52673.1"/>
    <property type="molecule type" value="Genomic_DNA"/>
</dbReference>
<dbReference type="Proteomes" id="UP000658656">
    <property type="component" value="Unassembled WGS sequence"/>
</dbReference>
<reference evidence="1" key="1">
    <citation type="journal article" date="2014" name="Int. J. Syst. Evol. Microbiol.">
        <title>Complete genome sequence of Corynebacterium casei LMG S-19264T (=DSM 44701T), isolated from a smear-ripened cheese.</title>
        <authorList>
            <consortium name="US DOE Joint Genome Institute (JGI-PGF)"/>
            <person name="Walter F."/>
            <person name="Albersmeier A."/>
            <person name="Kalinowski J."/>
            <person name="Ruckert C."/>
        </authorList>
    </citation>
    <scope>NUCLEOTIDE SEQUENCE</scope>
    <source>
        <strain evidence="1">CGMCC 4.7679</strain>
    </source>
</reference>
<reference evidence="1" key="2">
    <citation type="submission" date="2020-09" db="EMBL/GenBank/DDBJ databases">
        <authorList>
            <person name="Sun Q."/>
            <person name="Zhou Y."/>
        </authorList>
    </citation>
    <scope>NUCLEOTIDE SEQUENCE</scope>
    <source>
        <strain evidence="1">CGMCC 4.7679</strain>
    </source>
</reference>
<accession>A0A8H9IS01</accession>
<protein>
    <submittedName>
        <fullName evidence="1">Uncharacterized protein</fullName>
    </submittedName>
</protein>
<sequence>MSPSHAPARRGAASWFGLDTGTRTLGEADDLAHELVDRLRLPESAVVCTHLVRLGEPHVALSLAVPPGFDGVWNELTRYAEHGTAGAAGGSGRSGRPDLAAAAALAAAEHQAGTGGRAVVFPGSAALRGTVLAGELLARSAIGRLVVFGGQPPEAGDLLETRDHVRPEWRDGELVLAVTRIHNGRFAPFEAAPSAVCQADQISP</sequence>
<comment type="caution">
    <text evidence="1">The sequence shown here is derived from an EMBL/GenBank/DDBJ whole genome shotgun (WGS) entry which is preliminary data.</text>
</comment>
<dbReference type="RefSeq" id="WP_145936509.1">
    <property type="nucleotide sequence ID" value="NZ_BNAV01000003.1"/>
</dbReference>